<dbReference type="InterPro" id="IPR050266">
    <property type="entry name" value="AB_hydrolase_sf"/>
</dbReference>
<accession>A0ABP7P963</accession>
<dbReference type="PANTHER" id="PTHR43798">
    <property type="entry name" value="MONOACYLGLYCEROL LIPASE"/>
    <property type="match status" value="1"/>
</dbReference>
<proteinExistence type="predicted"/>
<evidence type="ECO:0000256" key="1">
    <source>
        <dbReference type="SAM" id="SignalP"/>
    </source>
</evidence>
<dbReference type="SUPFAM" id="SSF53474">
    <property type="entry name" value="alpha/beta-Hydrolases"/>
    <property type="match status" value="1"/>
</dbReference>
<keyword evidence="4" id="KW-1185">Reference proteome</keyword>
<dbReference type="InterPro" id="IPR000073">
    <property type="entry name" value="AB_hydrolase_1"/>
</dbReference>
<protein>
    <recommendedName>
        <fullName evidence="2">AB hydrolase-1 domain-containing protein</fullName>
    </recommendedName>
</protein>
<dbReference type="Pfam" id="PF00561">
    <property type="entry name" value="Abhydrolase_1"/>
    <property type="match status" value="1"/>
</dbReference>
<sequence>MFATTVSSRCRPCRQPLAALLIFLSLFMAGCDETKNDLFDYVLDYERGLGQLVVDEINVAGLNITFLRSERFNPPRRSIDVDEQSAALDRENEALKDTTPREVLVLLHGFGGDKDNWVRLAAELGQQYTLIIPDLPGHGESSKDLALSYDLPQQVTRLRNFLRSLGLTNFHLAGNSMGGAIASLYAAQYPDQVETLTLFNPAGIYEVESDFIKGLGEGNNALIIGSPEEFDELIGYAMADPPFIPWPLKSVMAERAAAQQEVLEKIYADLTPEEPNYEFRDIIRNIRSPTLVLWGALDRVIAQGNAEAFTLLIPNARKFIFEDAGHMPMLERPEKSAELMTSFIVNQARVAPAPAP</sequence>
<name>A0ABP7P963_9GAMM</name>
<feature type="chain" id="PRO_5046222693" description="AB hydrolase-1 domain-containing protein" evidence="1">
    <location>
        <begin position="29"/>
        <end position="356"/>
    </location>
</feature>
<dbReference type="PANTHER" id="PTHR43798:SF5">
    <property type="entry name" value="MONOACYLGLYCEROL LIPASE ABHD6"/>
    <property type="match status" value="1"/>
</dbReference>
<dbReference type="Proteomes" id="UP001501337">
    <property type="component" value="Unassembled WGS sequence"/>
</dbReference>
<dbReference type="InterPro" id="IPR000639">
    <property type="entry name" value="Epox_hydrolase-like"/>
</dbReference>
<feature type="signal peptide" evidence="1">
    <location>
        <begin position="1"/>
        <end position="28"/>
    </location>
</feature>
<organism evidence="3 4">
    <name type="scientific">Allohahella marinimesophila</name>
    <dbReference type="NCBI Taxonomy" id="1054972"/>
    <lineage>
        <taxon>Bacteria</taxon>
        <taxon>Pseudomonadati</taxon>
        <taxon>Pseudomonadota</taxon>
        <taxon>Gammaproteobacteria</taxon>
        <taxon>Oceanospirillales</taxon>
        <taxon>Hahellaceae</taxon>
        <taxon>Allohahella</taxon>
    </lineage>
</organism>
<reference evidence="4" key="1">
    <citation type="journal article" date="2019" name="Int. J. Syst. Evol. Microbiol.">
        <title>The Global Catalogue of Microorganisms (GCM) 10K type strain sequencing project: providing services to taxonomists for standard genome sequencing and annotation.</title>
        <authorList>
            <consortium name="The Broad Institute Genomics Platform"/>
            <consortium name="The Broad Institute Genome Sequencing Center for Infectious Disease"/>
            <person name="Wu L."/>
            <person name="Ma J."/>
        </authorList>
    </citation>
    <scope>NUCLEOTIDE SEQUENCE [LARGE SCALE GENOMIC DNA]</scope>
    <source>
        <strain evidence="4">JCM 17555</strain>
    </source>
</reference>
<feature type="domain" description="AB hydrolase-1" evidence="2">
    <location>
        <begin position="103"/>
        <end position="333"/>
    </location>
</feature>
<evidence type="ECO:0000259" key="2">
    <source>
        <dbReference type="Pfam" id="PF00561"/>
    </source>
</evidence>
<evidence type="ECO:0000313" key="4">
    <source>
        <dbReference type="Proteomes" id="UP001501337"/>
    </source>
</evidence>
<comment type="caution">
    <text evidence="3">The sequence shown here is derived from an EMBL/GenBank/DDBJ whole genome shotgun (WGS) entry which is preliminary data.</text>
</comment>
<dbReference type="EMBL" id="BAABBO010000009">
    <property type="protein sequence ID" value="GAA3961802.1"/>
    <property type="molecule type" value="Genomic_DNA"/>
</dbReference>
<dbReference type="PRINTS" id="PR00412">
    <property type="entry name" value="EPOXHYDRLASE"/>
</dbReference>
<evidence type="ECO:0000313" key="3">
    <source>
        <dbReference type="EMBL" id="GAA3961802.1"/>
    </source>
</evidence>
<dbReference type="PRINTS" id="PR00111">
    <property type="entry name" value="ABHYDROLASE"/>
</dbReference>
<dbReference type="RefSeq" id="WP_344805821.1">
    <property type="nucleotide sequence ID" value="NZ_BAABBO010000009.1"/>
</dbReference>
<dbReference type="Gene3D" id="3.40.50.1820">
    <property type="entry name" value="alpha/beta hydrolase"/>
    <property type="match status" value="1"/>
</dbReference>
<dbReference type="InterPro" id="IPR029058">
    <property type="entry name" value="AB_hydrolase_fold"/>
</dbReference>
<keyword evidence="1" id="KW-0732">Signal</keyword>
<gene>
    <name evidence="3" type="ORF">GCM10022278_19800</name>
</gene>